<evidence type="ECO:0008006" key="3">
    <source>
        <dbReference type="Google" id="ProtNLM"/>
    </source>
</evidence>
<dbReference type="Pfam" id="PF06821">
    <property type="entry name" value="Ser_hydrolase"/>
    <property type="match status" value="1"/>
</dbReference>
<gene>
    <name evidence="1" type="ORF">A2863_02240</name>
</gene>
<protein>
    <recommendedName>
        <fullName evidence="3">Esterase</fullName>
    </recommendedName>
</protein>
<dbReference type="InterPro" id="IPR010662">
    <property type="entry name" value="RBBP9/YdeN"/>
</dbReference>
<reference evidence="1 2" key="1">
    <citation type="journal article" date="2016" name="Nat. Commun.">
        <title>Thousands of microbial genomes shed light on interconnected biogeochemical processes in an aquifer system.</title>
        <authorList>
            <person name="Anantharaman K."/>
            <person name="Brown C.T."/>
            <person name="Hug L.A."/>
            <person name="Sharon I."/>
            <person name="Castelle C.J."/>
            <person name="Probst A.J."/>
            <person name="Thomas B.C."/>
            <person name="Singh A."/>
            <person name="Wilkins M.J."/>
            <person name="Karaoz U."/>
            <person name="Brodie E.L."/>
            <person name="Williams K.H."/>
            <person name="Hubbard S.S."/>
            <person name="Banfield J.F."/>
        </authorList>
    </citation>
    <scope>NUCLEOTIDE SEQUENCE [LARGE SCALE GENOMIC DNA]</scope>
</reference>
<dbReference type="PANTHER" id="PTHR15394:SF3">
    <property type="entry name" value="SERINE HYDROLASE RBBP9"/>
    <property type="match status" value="1"/>
</dbReference>
<organism evidence="1 2">
    <name type="scientific">Candidatus Woesebacteria bacterium RIFCSPHIGHO2_01_FULL_38_9b</name>
    <dbReference type="NCBI Taxonomy" id="1802493"/>
    <lineage>
        <taxon>Bacteria</taxon>
        <taxon>Candidatus Woeseibacteriota</taxon>
    </lineage>
</organism>
<sequence>MTFLLIHGSFSTPNDSWLPWLSSKLKKLGKMYTPAFPVDRWSEVGDLEVSVYNPSQDLEGWFKKFEEIKQKVLQDSDLCIVAHSIGPLFTLHLVEKYHIKVKHAFFVAPFFEIYGKSAIVEKANATFYKKDFDFAKMRSAITNSSVIYSDDDPYVNEEKSLDFANKVGSKIIKLSGLGHMGIESNLKEFPILLELIERELQV</sequence>
<dbReference type="EMBL" id="MGGF01000008">
    <property type="protein sequence ID" value="OGM22198.1"/>
    <property type="molecule type" value="Genomic_DNA"/>
</dbReference>
<dbReference type="AlphaFoldDB" id="A0A1F7Y6E2"/>
<evidence type="ECO:0000313" key="1">
    <source>
        <dbReference type="EMBL" id="OGM22198.1"/>
    </source>
</evidence>
<dbReference type="InterPro" id="IPR029058">
    <property type="entry name" value="AB_hydrolase_fold"/>
</dbReference>
<comment type="caution">
    <text evidence="1">The sequence shown here is derived from an EMBL/GenBank/DDBJ whole genome shotgun (WGS) entry which is preliminary data.</text>
</comment>
<dbReference type="Gene3D" id="3.40.50.1820">
    <property type="entry name" value="alpha/beta hydrolase"/>
    <property type="match status" value="1"/>
</dbReference>
<name>A0A1F7Y6E2_9BACT</name>
<dbReference type="GO" id="GO:0016787">
    <property type="term" value="F:hydrolase activity"/>
    <property type="evidence" value="ECO:0007669"/>
    <property type="project" value="InterPro"/>
</dbReference>
<dbReference type="PANTHER" id="PTHR15394">
    <property type="entry name" value="SERINE HYDROLASE RBBP9"/>
    <property type="match status" value="1"/>
</dbReference>
<evidence type="ECO:0000313" key="2">
    <source>
        <dbReference type="Proteomes" id="UP000178750"/>
    </source>
</evidence>
<dbReference type="Proteomes" id="UP000178750">
    <property type="component" value="Unassembled WGS sequence"/>
</dbReference>
<dbReference type="SUPFAM" id="SSF53474">
    <property type="entry name" value="alpha/beta-Hydrolases"/>
    <property type="match status" value="1"/>
</dbReference>
<accession>A0A1F7Y6E2</accession>
<proteinExistence type="predicted"/>